<keyword evidence="9" id="KW-0046">Antibiotic resistance</keyword>
<evidence type="ECO:0000256" key="10">
    <source>
        <dbReference type="RuleBase" id="RU361157"/>
    </source>
</evidence>
<protein>
    <recommendedName>
        <fullName evidence="10">Transport permease protein</fullName>
    </recommendedName>
</protein>
<feature type="transmembrane region" description="Helical" evidence="10">
    <location>
        <begin position="67"/>
        <end position="87"/>
    </location>
</feature>
<keyword evidence="6 10" id="KW-0812">Transmembrane</keyword>
<feature type="transmembrane region" description="Helical" evidence="10">
    <location>
        <begin position="147"/>
        <end position="168"/>
    </location>
</feature>
<feature type="transmembrane region" description="Helical" evidence="10">
    <location>
        <begin position="31"/>
        <end position="55"/>
    </location>
</feature>
<dbReference type="InterPro" id="IPR000412">
    <property type="entry name" value="ABC_2_transport"/>
</dbReference>
<evidence type="ECO:0000313" key="13">
    <source>
        <dbReference type="Proteomes" id="UP001500945"/>
    </source>
</evidence>
<organism evidence="12 13">
    <name type="scientific">Fodinibacter luteus</name>
    <dbReference type="NCBI Taxonomy" id="552064"/>
    <lineage>
        <taxon>Bacteria</taxon>
        <taxon>Bacillati</taxon>
        <taxon>Actinomycetota</taxon>
        <taxon>Actinomycetes</taxon>
        <taxon>Micrococcales</taxon>
        <taxon>Intrasporangiaceae</taxon>
        <taxon>Fodinibacter (ex Wang et al. 2009)</taxon>
    </lineage>
</organism>
<evidence type="ECO:0000256" key="3">
    <source>
        <dbReference type="ARBA" id="ARBA00022448"/>
    </source>
</evidence>
<dbReference type="Proteomes" id="UP001500945">
    <property type="component" value="Unassembled WGS sequence"/>
</dbReference>
<dbReference type="EMBL" id="BAABGM010000002">
    <property type="protein sequence ID" value="GAA4398159.1"/>
    <property type="molecule type" value="Genomic_DNA"/>
</dbReference>
<dbReference type="InterPro" id="IPR013525">
    <property type="entry name" value="ABC2_TM"/>
</dbReference>
<sequence length="264" mass="30198">MIKRIAAVARRREILWTLVQRDLRVRYSRSLLGYVWTVLDPLLMASVYFVVFTFIFKAGRVADTPYFLYLLSGLLAWQWFTGAVTDTTKSLIQEARLVRSTNLPREVWVIRCVVAKGVEYVLSLPILVGFVIYYLARGRVDLDWELVFFPLALVLQFLLLVGLGLLLAPVTVLATDMQRVVRIFLRFFFYLSPVLYGLQSVPDQLRAVLILNPLNGILSLYRGGLFERGVSWVDVGVSVVMSLLLVVLGFWAFSRLERSVLKEI</sequence>
<comment type="subcellular location">
    <subcellularLocation>
        <location evidence="1">Cell inner membrane</location>
        <topology evidence="1">Multi-pass membrane protein</topology>
    </subcellularLocation>
    <subcellularLocation>
        <location evidence="10">Cell membrane</location>
        <topology evidence="10">Multi-pass membrane protein</topology>
    </subcellularLocation>
</comment>
<evidence type="ECO:0000256" key="1">
    <source>
        <dbReference type="ARBA" id="ARBA00004429"/>
    </source>
</evidence>
<reference evidence="13" key="1">
    <citation type="journal article" date="2019" name="Int. J. Syst. Evol. Microbiol.">
        <title>The Global Catalogue of Microorganisms (GCM) 10K type strain sequencing project: providing services to taxonomists for standard genome sequencing and annotation.</title>
        <authorList>
            <consortium name="The Broad Institute Genomics Platform"/>
            <consortium name="The Broad Institute Genome Sequencing Center for Infectious Disease"/>
            <person name="Wu L."/>
            <person name="Ma J."/>
        </authorList>
    </citation>
    <scope>NUCLEOTIDE SEQUENCE [LARGE SCALE GENOMIC DNA]</scope>
    <source>
        <strain evidence="13">JCM 17809</strain>
    </source>
</reference>
<comment type="similarity">
    <text evidence="2 10">Belongs to the ABC-2 integral membrane protein family.</text>
</comment>
<evidence type="ECO:0000256" key="2">
    <source>
        <dbReference type="ARBA" id="ARBA00007783"/>
    </source>
</evidence>
<proteinExistence type="inferred from homology"/>
<evidence type="ECO:0000256" key="6">
    <source>
        <dbReference type="ARBA" id="ARBA00022692"/>
    </source>
</evidence>
<evidence type="ECO:0000313" key="12">
    <source>
        <dbReference type="EMBL" id="GAA4398159.1"/>
    </source>
</evidence>
<keyword evidence="4 10" id="KW-1003">Cell membrane</keyword>
<keyword evidence="5" id="KW-0997">Cell inner membrane</keyword>
<keyword evidence="7 10" id="KW-1133">Transmembrane helix</keyword>
<dbReference type="InterPro" id="IPR047817">
    <property type="entry name" value="ABC2_TM_bact-type"/>
</dbReference>
<evidence type="ECO:0000256" key="5">
    <source>
        <dbReference type="ARBA" id="ARBA00022519"/>
    </source>
</evidence>
<accession>A0ABP8JYQ4</accession>
<gene>
    <name evidence="12" type="ORF">GCM10023168_03900</name>
</gene>
<name>A0ABP8JYQ4_9MICO</name>
<evidence type="ECO:0000259" key="11">
    <source>
        <dbReference type="PROSITE" id="PS51012"/>
    </source>
</evidence>
<dbReference type="Pfam" id="PF01061">
    <property type="entry name" value="ABC2_membrane"/>
    <property type="match status" value="1"/>
</dbReference>
<evidence type="ECO:0000256" key="4">
    <source>
        <dbReference type="ARBA" id="ARBA00022475"/>
    </source>
</evidence>
<feature type="transmembrane region" description="Helical" evidence="10">
    <location>
        <begin position="233"/>
        <end position="253"/>
    </location>
</feature>
<keyword evidence="3 10" id="KW-0813">Transport</keyword>
<dbReference type="PANTHER" id="PTHR30413:SF8">
    <property type="entry name" value="TRANSPORT PERMEASE PROTEIN"/>
    <property type="match status" value="1"/>
</dbReference>
<feature type="transmembrane region" description="Helical" evidence="10">
    <location>
        <begin position="180"/>
        <end position="198"/>
    </location>
</feature>
<feature type="domain" description="ABC transmembrane type-2" evidence="11">
    <location>
        <begin position="32"/>
        <end position="256"/>
    </location>
</feature>
<feature type="transmembrane region" description="Helical" evidence="10">
    <location>
        <begin position="108"/>
        <end position="135"/>
    </location>
</feature>
<evidence type="ECO:0000256" key="7">
    <source>
        <dbReference type="ARBA" id="ARBA00022989"/>
    </source>
</evidence>
<dbReference type="RefSeq" id="WP_345201702.1">
    <property type="nucleotide sequence ID" value="NZ_BAABGM010000002.1"/>
</dbReference>
<evidence type="ECO:0000256" key="8">
    <source>
        <dbReference type="ARBA" id="ARBA00023136"/>
    </source>
</evidence>
<dbReference type="PROSITE" id="PS51012">
    <property type="entry name" value="ABC_TM2"/>
    <property type="match status" value="1"/>
</dbReference>
<comment type="caution">
    <text evidence="12">The sequence shown here is derived from an EMBL/GenBank/DDBJ whole genome shotgun (WGS) entry which is preliminary data.</text>
</comment>
<dbReference type="PRINTS" id="PR00164">
    <property type="entry name" value="ABC2TRNSPORT"/>
</dbReference>
<keyword evidence="13" id="KW-1185">Reference proteome</keyword>
<evidence type="ECO:0000256" key="9">
    <source>
        <dbReference type="ARBA" id="ARBA00023251"/>
    </source>
</evidence>
<dbReference type="PANTHER" id="PTHR30413">
    <property type="entry name" value="INNER MEMBRANE TRANSPORT PERMEASE"/>
    <property type="match status" value="1"/>
</dbReference>
<keyword evidence="8 10" id="KW-0472">Membrane</keyword>